<accession>A0A6A1TR02</accession>
<evidence type="ECO:0000313" key="2">
    <source>
        <dbReference type="Proteomes" id="UP000386575"/>
    </source>
</evidence>
<dbReference type="RefSeq" id="WP_151041894.1">
    <property type="nucleotide sequence ID" value="NZ_VZUL01000002.1"/>
</dbReference>
<name>A0A6A1TR02_NEOGA</name>
<reference evidence="1 2" key="1">
    <citation type="submission" date="2019-09" db="EMBL/GenBank/DDBJ databases">
        <title>Genome sequencing of Ng87 strain.</title>
        <authorList>
            <person name="Karasev E.S."/>
            <person name="Andronov E."/>
        </authorList>
    </citation>
    <scope>NUCLEOTIDE SEQUENCE [LARGE SCALE GENOMIC DNA]</scope>
    <source>
        <strain evidence="1 2">Ng87</strain>
    </source>
</reference>
<dbReference type="Proteomes" id="UP000386575">
    <property type="component" value="Unassembled WGS sequence"/>
</dbReference>
<proteinExistence type="predicted"/>
<protein>
    <submittedName>
        <fullName evidence="1">Uncharacterized protein</fullName>
    </submittedName>
</protein>
<dbReference type="EMBL" id="VZUL01000002">
    <property type="protein sequence ID" value="KAB1086485.1"/>
    <property type="molecule type" value="Genomic_DNA"/>
</dbReference>
<sequence>MSLNRIAARIAAVQALKGKTLVGDNVLDSQIGALDIAADGTLRTDEDRPFISVYTDAAKSQDNPLRGFVANGSTEFLFEMGVTAAHVETDSETGESVIYPGIPATDASFEFLLDIVARQIGDALTDPANEWAEIFRRFHYGNEVVERARTSNEGGGAKLAAQQLKLTVTLFPDPVRGSTLGDNTPLAFFFAKAETVPELTEWVALMQAQLAGAEYDWQTLLRRYGITRSEGDSLRITPAEGAEADVTVTEIDVAPSEVAG</sequence>
<dbReference type="AlphaFoldDB" id="A0A6A1TR02"/>
<comment type="caution">
    <text evidence="1">The sequence shown here is derived from an EMBL/GenBank/DDBJ whole genome shotgun (WGS) entry which is preliminary data.</text>
</comment>
<organism evidence="1 2">
    <name type="scientific">Neorhizobium galegae</name>
    <name type="common">Rhizobium galegae</name>
    <dbReference type="NCBI Taxonomy" id="399"/>
    <lineage>
        <taxon>Bacteria</taxon>
        <taxon>Pseudomonadati</taxon>
        <taxon>Pseudomonadota</taxon>
        <taxon>Alphaproteobacteria</taxon>
        <taxon>Hyphomicrobiales</taxon>
        <taxon>Rhizobiaceae</taxon>
        <taxon>Rhizobium/Agrobacterium group</taxon>
        <taxon>Neorhizobium</taxon>
    </lineage>
</organism>
<gene>
    <name evidence="1" type="ORF">F4V91_08615</name>
</gene>
<evidence type="ECO:0000313" key="1">
    <source>
        <dbReference type="EMBL" id="KAB1086485.1"/>
    </source>
</evidence>